<accession>S2DMU0</accession>
<comment type="caution">
    <text evidence="1">The sequence shown here is derived from an EMBL/GenBank/DDBJ whole genome shotgun (WGS) entry which is preliminary data.</text>
</comment>
<protein>
    <submittedName>
        <fullName evidence="1">Uncharacterized protein</fullName>
    </submittedName>
</protein>
<dbReference type="eggNOG" id="ENOG5033A0B">
    <property type="taxonomic scope" value="Bacteria"/>
</dbReference>
<dbReference type="EMBL" id="ALWO02000047">
    <property type="protein sequence ID" value="EOZ93251.1"/>
    <property type="molecule type" value="Genomic_DNA"/>
</dbReference>
<keyword evidence="2" id="KW-1185">Reference proteome</keyword>
<organism evidence="1 2">
    <name type="scientific">Indibacter alkaliphilus (strain CCUG 57479 / KCTC 22604 / LW1)</name>
    <dbReference type="NCBI Taxonomy" id="1189612"/>
    <lineage>
        <taxon>Bacteria</taxon>
        <taxon>Pseudomonadati</taxon>
        <taxon>Bacteroidota</taxon>
        <taxon>Cytophagia</taxon>
        <taxon>Cytophagales</taxon>
        <taxon>Cyclobacteriaceae</taxon>
    </lineage>
</organism>
<dbReference type="STRING" id="1189612.A33Q_3841"/>
<evidence type="ECO:0000313" key="1">
    <source>
        <dbReference type="EMBL" id="EOZ93251.1"/>
    </source>
</evidence>
<reference evidence="1 2" key="1">
    <citation type="journal article" date="2013" name="Genome Announc.">
        <title>Draft Genome Sequence of Indibacter alkaliphilus Strain LW1T, Isolated from Lonar Lake, a Haloalkaline Lake in the Buldana District of Maharashtra, India.</title>
        <authorList>
            <person name="Singh A."/>
            <person name="Kumar Jangir P."/>
            <person name="Sharma R."/>
            <person name="Singh A."/>
            <person name="Kumar Pinnaka A."/>
            <person name="Shivaji S."/>
        </authorList>
    </citation>
    <scope>NUCLEOTIDE SEQUENCE [LARGE SCALE GENOMIC DNA]</scope>
    <source>
        <strain evidence="2">CCUG 57479 / KCTC 22604 / LW1</strain>
    </source>
</reference>
<dbReference type="Proteomes" id="UP000006073">
    <property type="component" value="Unassembled WGS sequence"/>
</dbReference>
<dbReference type="AlphaFoldDB" id="S2DMU0"/>
<proteinExistence type="predicted"/>
<name>S2DMU0_INDAL</name>
<sequence>MSGCAEKKENTEELRDEVIAIHDEVMPLMGEIKSLRKDILKVSEGLYQEDSVDNAEKIKSLQALANKLDEAFDGMFVWMRQYQSSPEALSEQEYREYLLDQKEKVEKVNSDIKTAMAEAKSVLSS</sequence>
<gene>
    <name evidence="1" type="ORF">A33Q_3841</name>
</gene>
<evidence type="ECO:0000313" key="2">
    <source>
        <dbReference type="Proteomes" id="UP000006073"/>
    </source>
</evidence>